<dbReference type="InterPro" id="IPR039603">
    <property type="entry name" value="Ribosomal_mS41"/>
</dbReference>
<dbReference type="InterPro" id="IPR019083">
    <property type="entry name" value="SAM_Ribosomal_mS41"/>
</dbReference>
<dbReference type="Pfam" id="PF09597">
    <property type="entry name" value="SAM_Ribosomal_mS41"/>
    <property type="match status" value="1"/>
</dbReference>
<evidence type="ECO:0000313" key="9">
    <source>
        <dbReference type="Proteomes" id="UP001338582"/>
    </source>
</evidence>
<accession>A0AAX4H949</accession>
<evidence type="ECO:0000256" key="2">
    <source>
        <dbReference type="ARBA" id="ARBA00010492"/>
    </source>
</evidence>
<sequence>MFLSRLARLNVISIKPLAAQGLTSQRLFSSSLVSYKTNTSTRTKENVHDLKTFFELIGRDTIEHHDSFEGDLQKFLDTSSKEMKAMGIDVSTRRYMLRWKNKFINDLEPLREHQRGKKRNGGERKEKQVLAQRKALKRKEERQQFAKDRAAGLVSDERVF</sequence>
<dbReference type="Proteomes" id="UP001338582">
    <property type="component" value="Chromosome 3"/>
</dbReference>
<keyword evidence="9" id="KW-1185">Reference proteome</keyword>
<dbReference type="KEGG" id="asau:88173455"/>
<name>A0AAX4H949_9ASCO</name>
<evidence type="ECO:0000256" key="4">
    <source>
        <dbReference type="ARBA" id="ARBA00035129"/>
    </source>
</evidence>
<proteinExistence type="inferred from homology"/>
<feature type="domain" description="Small ribosomal subunit protein mS41 SAM" evidence="7">
    <location>
        <begin position="50"/>
        <end position="106"/>
    </location>
</feature>
<dbReference type="SMART" id="SM01238">
    <property type="entry name" value="IGR"/>
    <property type="match status" value="1"/>
</dbReference>
<reference evidence="8 9" key="1">
    <citation type="submission" date="2023-10" db="EMBL/GenBank/DDBJ databases">
        <title>Draft Genome Sequence of Candida saopaulonensis from a very Premature Infant with Sepsis.</title>
        <authorList>
            <person name="Ning Y."/>
            <person name="Dai R."/>
            <person name="Xiao M."/>
            <person name="Xu Y."/>
            <person name="Yan Q."/>
            <person name="Zhang L."/>
        </authorList>
    </citation>
    <scope>NUCLEOTIDE SEQUENCE [LARGE SCALE GENOMIC DNA]</scope>
    <source>
        <strain evidence="8 9">19XY460</strain>
    </source>
</reference>
<gene>
    <name evidence="8" type="ORF">PUMCH_002390</name>
</gene>
<dbReference type="GeneID" id="88173455"/>
<dbReference type="PANTHER" id="PTHR28235:SF1">
    <property type="entry name" value="SMALL RIBOSOMAL SUBUNIT PROTEIN MS41"/>
    <property type="match status" value="1"/>
</dbReference>
<comment type="similarity">
    <text evidence="2">Belongs to the mitochondrion-specific ribosomal protein mS41 family.</text>
</comment>
<protein>
    <recommendedName>
        <fullName evidence="4">Small ribosomal subunit protein mS41</fullName>
    </recommendedName>
    <alternativeName>
        <fullName evidence="5">Protein FYV4, mitochondrial</fullName>
    </alternativeName>
</protein>
<keyword evidence="3" id="KW-0496">Mitochondrion</keyword>
<dbReference type="GO" id="GO:0005739">
    <property type="term" value="C:mitochondrion"/>
    <property type="evidence" value="ECO:0007669"/>
    <property type="project" value="UniProtKB-SubCell"/>
</dbReference>
<evidence type="ECO:0000256" key="5">
    <source>
        <dbReference type="ARBA" id="ARBA00035341"/>
    </source>
</evidence>
<evidence type="ECO:0000256" key="3">
    <source>
        <dbReference type="ARBA" id="ARBA00023128"/>
    </source>
</evidence>
<dbReference type="AlphaFoldDB" id="A0AAX4H949"/>
<dbReference type="PANTHER" id="PTHR28235">
    <property type="entry name" value="PROTEIN FYV4, MITOCHONDRIAL"/>
    <property type="match status" value="1"/>
</dbReference>
<evidence type="ECO:0000256" key="6">
    <source>
        <dbReference type="SAM" id="MobiDB-lite"/>
    </source>
</evidence>
<evidence type="ECO:0000313" key="8">
    <source>
        <dbReference type="EMBL" id="WPK25088.1"/>
    </source>
</evidence>
<feature type="region of interest" description="Disordered" evidence="6">
    <location>
        <begin position="110"/>
        <end position="143"/>
    </location>
</feature>
<evidence type="ECO:0000256" key="1">
    <source>
        <dbReference type="ARBA" id="ARBA00004173"/>
    </source>
</evidence>
<dbReference type="EMBL" id="CP138896">
    <property type="protein sequence ID" value="WPK25088.1"/>
    <property type="molecule type" value="Genomic_DNA"/>
</dbReference>
<comment type="subcellular location">
    <subcellularLocation>
        <location evidence="1">Mitochondrion</location>
    </subcellularLocation>
</comment>
<dbReference type="RefSeq" id="XP_062877471.1">
    <property type="nucleotide sequence ID" value="XM_063021401.1"/>
</dbReference>
<evidence type="ECO:0000259" key="7">
    <source>
        <dbReference type="SMART" id="SM01238"/>
    </source>
</evidence>
<organism evidence="8 9">
    <name type="scientific">Australozyma saopauloensis</name>
    <dbReference type="NCBI Taxonomy" id="291208"/>
    <lineage>
        <taxon>Eukaryota</taxon>
        <taxon>Fungi</taxon>
        <taxon>Dikarya</taxon>
        <taxon>Ascomycota</taxon>
        <taxon>Saccharomycotina</taxon>
        <taxon>Pichiomycetes</taxon>
        <taxon>Metschnikowiaceae</taxon>
        <taxon>Australozyma</taxon>
    </lineage>
</organism>